<evidence type="ECO:0000256" key="3">
    <source>
        <dbReference type="ARBA" id="ARBA00022840"/>
    </source>
</evidence>
<dbReference type="RefSeq" id="WP_213670427.1">
    <property type="nucleotide sequence ID" value="NZ_JAHCDA010000002.1"/>
</dbReference>
<keyword evidence="3 4" id="KW-0067">ATP-binding</keyword>
<proteinExistence type="inferred from homology"/>
<accession>A0ABS5QFS8</accession>
<keyword evidence="2 4" id="KW-0547">Nucleotide-binding</keyword>
<sequence>MTRSIPLIDRKAQLRAAALAARVALPGAGEALRDVILREAPPPPGTRIGGFWPMGEEIDTRPLLEALHARGHVIALPVTPPRGQPLFFRPWAPGMAMASGVFGTQHPAAGAGVVPDWLIVPLLAFDRRCARLGYGGGYYDRTLALFPQAVAIGVAYAAQEIPEVPLEPHDVLLNAVATERELIRP</sequence>
<keyword evidence="5" id="KW-0436">Ligase</keyword>
<evidence type="ECO:0000256" key="1">
    <source>
        <dbReference type="ARBA" id="ARBA00010638"/>
    </source>
</evidence>
<dbReference type="Proteomes" id="UP000766336">
    <property type="component" value="Unassembled WGS sequence"/>
</dbReference>
<dbReference type="PIRSF" id="PIRSF006806">
    <property type="entry name" value="FTHF_cligase"/>
    <property type="match status" value="1"/>
</dbReference>
<name>A0ABS5QFS8_9PROT</name>
<keyword evidence="4" id="KW-0460">Magnesium</keyword>
<comment type="catalytic activity">
    <reaction evidence="4">
        <text>(6S)-5-formyl-5,6,7,8-tetrahydrofolate + ATP = (6R)-5,10-methenyltetrahydrofolate + ADP + phosphate</text>
        <dbReference type="Rhea" id="RHEA:10488"/>
        <dbReference type="ChEBI" id="CHEBI:30616"/>
        <dbReference type="ChEBI" id="CHEBI:43474"/>
        <dbReference type="ChEBI" id="CHEBI:57455"/>
        <dbReference type="ChEBI" id="CHEBI:57457"/>
        <dbReference type="ChEBI" id="CHEBI:456216"/>
        <dbReference type="EC" id="6.3.3.2"/>
    </reaction>
</comment>
<protein>
    <recommendedName>
        <fullName evidence="4">5-formyltetrahydrofolate cyclo-ligase</fullName>
        <ecNumber evidence="4">6.3.3.2</ecNumber>
    </recommendedName>
</protein>
<dbReference type="Gene3D" id="3.40.50.10420">
    <property type="entry name" value="NagB/RpiA/CoA transferase-like"/>
    <property type="match status" value="1"/>
</dbReference>
<evidence type="ECO:0000313" key="6">
    <source>
        <dbReference type="Proteomes" id="UP000766336"/>
    </source>
</evidence>
<keyword evidence="4" id="KW-0479">Metal-binding</keyword>
<evidence type="ECO:0000256" key="4">
    <source>
        <dbReference type="RuleBase" id="RU361279"/>
    </source>
</evidence>
<dbReference type="NCBIfam" id="TIGR02727">
    <property type="entry name" value="MTHFS_bact"/>
    <property type="match status" value="1"/>
</dbReference>
<dbReference type="Pfam" id="PF01812">
    <property type="entry name" value="5-FTHF_cyc-lig"/>
    <property type="match status" value="1"/>
</dbReference>
<comment type="similarity">
    <text evidence="1 4">Belongs to the 5-formyltetrahydrofolate cyclo-ligase family.</text>
</comment>
<reference evidence="5 6" key="1">
    <citation type="submission" date="2021-05" db="EMBL/GenBank/DDBJ databases">
        <title>Roseococcus sp. XZZS9, whole genome shotgun sequencing project.</title>
        <authorList>
            <person name="Zhao G."/>
            <person name="Shen L."/>
        </authorList>
    </citation>
    <scope>NUCLEOTIDE SEQUENCE [LARGE SCALE GENOMIC DNA]</scope>
    <source>
        <strain evidence="5 6">XZZS9</strain>
    </source>
</reference>
<dbReference type="InterPro" id="IPR024185">
    <property type="entry name" value="FTHF_cligase-like_sf"/>
</dbReference>
<dbReference type="GO" id="GO:0030272">
    <property type="term" value="F:5-formyltetrahydrofolate cyclo-ligase activity"/>
    <property type="evidence" value="ECO:0007669"/>
    <property type="project" value="UniProtKB-EC"/>
</dbReference>
<comment type="caution">
    <text evidence="5">The sequence shown here is derived from an EMBL/GenBank/DDBJ whole genome shotgun (WGS) entry which is preliminary data.</text>
</comment>
<dbReference type="SUPFAM" id="SSF100950">
    <property type="entry name" value="NagB/RpiA/CoA transferase-like"/>
    <property type="match status" value="1"/>
</dbReference>
<dbReference type="InterPro" id="IPR037171">
    <property type="entry name" value="NagB/RpiA_transferase-like"/>
</dbReference>
<evidence type="ECO:0000313" key="5">
    <source>
        <dbReference type="EMBL" id="MBS7811777.1"/>
    </source>
</evidence>
<dbReference type="InterPro" id="IPR002698">
    <property type="entry name" value="FTHF_cligase"/>
</dbReference>
<evidence type="ECO:0000256" key="2">
    <source>
        <dbReference type="ARBA" id="ARBA00022741"/>
    </source>
</evidence>
<comment type="cofactor">
    <cofactor evidence="4">
        <name>Mg(2+)</name>
        <dbReference type="ChEBI" id="CHEBI:18420"/>
    </cofactor>
</comment>
<dbReference type="PANTHER" id="PTHR23407:SF1">
    <property type="entry name" value="5-FORMYLTETRAHYDROFOLATE CYCLO-LIGASE"/>
    <property type="match status" value="1"/>
</dbReference>
<dbReference type="PANTHER" id="PTHR23407">
    <property type="entry name" value="ATPASE INHIBITOR/5-FORMYLTETRAHYDROFOLATE CYCLO-LIGASE"/>
    <property type="match status" value="1"/>
</dbReference>
<keyword evidence="6" id="KW-1185">Reference proteome</keyword>
<organism evidence="5 6">
    <name type="scientific">Roseococcus pinisoli</name>
    <dbReference type="NCBI Taxonomy" id="2835040"/>
    <lineage>
        <taxon>Bacteria</taxon>
        <taxon>Pseudomonadati</taxon>
        <taxon>Pseudomonadota</taxon>
        <taxon>Alphaproteobacteria</taxon>
        <taxon>Acetobacterales</taxon>
        <taxon>Roseomonadaceae</taxon>
        <taxon>Roseococcus</taxon>
    </lineage>
</organism>
<gene>
    <name evidence="5" type="ORF">KHU32_12580</name>
</gene>
<dbReference type="EC" id="6.3.3.2" evidence="4"/>
<dbReference type="EMBL" id="JAHCDA010000002">
    <property type="protein sequence ID" value="MBS7811777.1"/>
    <property type="molecule type" value="Genomic_DNA"/>
</dbReference>